<evidence type="ECO:0000313" key="3">
    <source>
        <dbReference type="Proteomes" id="UP001165393"/>
    </source>
</evidence>
<dbReference type="EMBL" id="JAMQGP010000011">
    <property type="protein sequence ID" value="MCM2681493.1"/>
    <property type="molecule type" value="Genomic_DNA"/>
</dbReference>
<dbReference type="InterPro" id="IPR050834">
    <property type="entry name" value="Glycosyltransf_2"/>
</dbReference>
<evidence type="ECO:0000313" key="2">
    <source>
        <dbReference type="EMBL" id="MCM2681493.1"/>
    </source>
</evidence>
<dbReference type="Pfam" id="PF00535">
    <property type="entry name" value="Glycos_transf_2"/>
    <property type="match status" value="1"/>
</dbReference>
<dbReference type="SUPFAM" id="SSF53448">
    <property type="entry name" value="Nucleotide-diphospho-sugar transferases"/>
    <property type="match status" value="1"/>
</dbReference>
<gene>
    <name evidence="2" type="ORF">NAF29_17745</name>
</gene>
<dbReference type="Proteomes" id="UP001165393">
    <property type="component" value="Unassembled WGS sequence"/>
</dbReference>
<comment type="caution">
    <text evidence="2">The sequence shown here is derived from an EMBL/GenBank/DDBJ whole genome shotgun (WGS) entry which is preliminary data.</text>
</comment>
<protein>
    <submittedName>
        <fullName evidence="2">Glycosyltransferase family 2 protein</fullName>
    </submittedName>
</protein>
<proteinExistence type="predicted"/>
<dbReference type="RefSeq" id="WP_251262973.1">
    <property type="nucleotide sequence ID" value="NZ_JAMQGP010000011.1"/>
</dbReference>
<name>A0AA41WBL1_9GAMM</name>
<dbReference type="PANTHER" id="PTHR43685">
    <property type="entry name" value="GLYCOSYLTRANSFERASE"/>
    <property type="match status" value="1"/>
</dbReference>
<dbReference type="InterPro" id="IPR001173">
    <property type="entry name" value="Glyco_trans_2-like"/>
</dbReference>
<evidence type="ECO:0000259" key="1">
    <source>
        <dbReference type="Pfam" id="PF00535"/>
    </source>
</evidence>
<sequence length="290" mass="32616">MKLSVIIPTYRDWTRLTLCLNALAQQTFDNSQFEVIVANNDPSDMPPADFLTAYAFDCQIVEAHQKGSYAARNVGAAIAKAPVLCFTDADCVPDSKWLERSFTQFSQPNSNTLLLSGDVVMFSEYRPDYQYNFAESYDFFFGINQKEYAARKVACTANLIMHMDVFNRVDGFNAELFSGGDVDFCSRAVNAGARFEFDDTCFVKHPLRDTFKALTIKSRRVIGARIKRQGYAKSIGTLLPPLYRIYKISGVSTVPWSLRLKGIASTFVIKVAQISEYLALLFGLKKAENR</sequence>
<dbReference type="Gene3D" id="3.90.550.10">
    <property type="entry name" value="Spore Coat Polysaccharide Biosynthesis Protein SpsA, Chain A"/>
    <property type="match status" value="1"/>
</dbReference>
<keyword evidence="3" id="KW-1185">Reference proteome</keyword>
<dbReference type="InterPro" id="IPR029044">
    <property type="entry name" value="Nucleotide-diphossugar_trans"/>
</dbReference>
<dbReference type="CDD" id="cd00761">
    <property type="entry name" value="Glyco_tranf_GTA_type"/>
    <property type="match status" value="1"/>
</dbReference>
<reference evidence="2 3" key="1">
    <citation type="journal article" date="2013" name="Antonie Van Leeuwenhoek">
        <title>Echinimonas agarilytica gen. nov., sp. nov., a new gammaproteobacterium isolated from the sea urchin Strongylocentrotus intermedius.</title>
        <authorList>
            <person name="Nedashkovskaya O.I."/>
            <person name="Stenkova A.M."/>
            <person name="Zhukova N.V."/>
            <person name="Van Trappen S."/>
            <person name="Lee J.S."/>
            <person name="Kim S.B."/>
        </authorList>
    </citation>
    <scope>NUCLEOTIDE SEQUENCE [LARGE SCALE GENOMIC DNA]</scope>
    <source>
        <strain evidence="2 3">KMM 6351</strain>
    </source>
</reference>
<dbReference type="AlphaFoldDB" id="A0AA41WBL1"/>
<dbReference type="PANTHER" id="PTHR43685:SF2">
    <property type="entry name" value="GLYCOSYLTRANSFERASE 2-LIKE DOMAIN-CONTAINING PROTEIN"/>
    <property type="match status" value="1"/>
</dbReference>
<feature type="domain" description="Glycosyltransferase 2-like" evidence="1">
    <location>
        <begin position="4"/>
        <end position="168"/>
    </location>
</feature>
<organism evidence="2 3">
    <name type="scientific">Echinimonas agarilytica</name>
    <dbReference type="NCBI Taxonomy" id="1215918"/>
    <lineage>
        <taxon>Bacteria</taxon>
        <taxon>Pseudomonadati</taxon>
        <taxon>Pseudomonadota</taxon>
        <taxon>Gammaproteobacteria</taxon>
        <taxon>Alteromonadales</taxon>
        <taxon>Echinimonadaceae</taxon>
        <taxon>Echinimonas</taxon>
    </lineage>
</organism>
<accession>A0AA41WBL1</accession>